<reference evidence="2 3" key="1">
    <citation type="submission" date="2024-07" db="EMBL/GenBank/DDBJ databases">
        <authorList>
            <person name="Thanompreechachai J."/>
            <person name="Duangmal K."/>
        </authorList>
    </citation>
    <scope>NUCLEOTIDE SEQUENCE [LARGE SCALE GENOMIC DNA]</scope>
    <source>
        <strain evidence="2 3">KCTC 19886</strain>
    </source>
</reference>
<name>A0ABV3P9C3_9ACTN</name>
<proteinExistence type="predicted"/>
<dbReference type="EMBL" id="JBFNQN010000008">
    <property type="protein sequence ID" value="MEW9265782.1"/>
    <property type="molecule type" value="Genomic_DNA"/>
</dbReference>
<organism evidence="2 3">
    <name type="scientific">Kineococcus endophyticus</name>
    <dbReference type="NCBI Taxonomy" id="1181883"/>
    <lineage>
        <taxon>Bacteria</taxon>
        <taxon>Bacillati</taxon>
        <taxon>Actinomycetota</taxon>
        <taxon>Actinomycetes</taxon>
        <taxon>Kineosporiales</taxon>
        <taxon>Kineosporiaceae</taxon>
        <taxon>Kineococcus</taxon>
    </lineage>
</organism>
<evidence type="ECO:0000313" key="3">
    <source>
        <dbReference type="Proteomes" id="UP001555826"/>
    </source>
</evidence>
<protein>
    <submittedName>
        <fullName evidence="2">Uncharacterized protein</fullName>
    </submittedName>
</protein>
<gene>
    <name evidence="2" type="ORF">AB1207_13575</name>
</gene>
<dbReference type="RefSeq" id="WP_367638906.1">
    <property type="nucleotide sequence ID" value="NZ_JBFNQN010000008.1"/>
</dbReference>
<evidence type="ECO:0000313" key="2">
    <source>
        <dbReference type="EMBL" id="MEW9265782.1"/>
    </source>
</evidence>
<evidence type="ECO:0000256" key="1">
    <source>
        <dbReference type="SAM" id="MobiDB-lite"/>
    </source>
</evidence>
<accession>A0ABV3P9C3</accession>
<keyword evidence="3" id="KW-1185">Reference proteome</keyword>
<comment type="caution">
    <text evidence="2">The sequence shown here is derived from an EMBL/GenBank/DDBJ whole genome shotgun (WGS) entry which is preliminary data.</text>
</comment>
<feature type="compositionally biased region" description="Basic and acidic residues" evidence="1">
    <location>
        <begin position="56"/>
        <end position="65"/>
    </location>
</feature>
<dbReference type="Proteomes" id="UP001555826">
    <property type="component" value="Unassembled WGS sequence"/>
</dbReference>
<sequence length="186" mass="20223">MTSHPPPFLEELGVLAHGPAVLSTGPEIGIGLRCVFAYPEGLLLSIQVKAIGRAAGDAREGDRHGTRGGPRGGRRQPRRPDQRRRPVNAVRLSVIAPQTESEPPPQTAPELHHHLHQAAHTTRGSCQDEPGAPVHIQDIDVWWPALPLRSRLTLQAGWPELSAPLTTTVLELQGLNRLQDSVVSLR</sequence>
<feature type="region of interest" description="Disordered" evidence="1">
    <location>
        <begin position="53"/>
        <end position="130"/>
    </location>
</feature>